<evidence type="ECO:0000256" key="1">
    <source>
        <dbReference type="ARBA" id="ARBA00010607"/>
    </source>
</evidence>
<dbReference type="CDD" id="cd09218">
    <property type="entry name" value="TLP-PA"/>
    <property type="match status" value="1"/>
</dbReference>
<feature type="disulfide bond" evidence="3">
    <location>
        <begin position="161"/>
        <end position="245"/>
    </location>
</feature>
<sequence>MRPLGSHLSAVLPTILCLLLLPSGHAADDQLAITFHIRNRCPFAIWPAAAPNAGHPVIAGGGFFLPSGMTKRIQAPPSWNGRLWGRTGCDFTNNATSKPGCRTGDCLGLLACNGTVGLPPATLLEVTLQAGRGARSFYDVSLVDGYNLPVSVSSRPADPECFIGGCRRSPAGDCPAELQVTDEDGRSVAACKSACLAFDLDQFCCRNAYATPAACRATAYSRAFKDACPSYVSYAFDTPTPLVACAAKEYVVTFCPSTWSSF</sequence>
<dbReference type="PANTHER" id="PTHR31048">
    <property type="entry name" value="OS03G0233200 PROTEIN"/>
    <property type="match status" value="1"/>
</dbReference>
<dbReference type="SUPFAM" id="SSF49870">
    <property type="entry name" value="Osmotin, thaumatin-like protein"/>
    <property type="match status" value="1"/>
</dbReference>
<dbReference type="Gene3D" id="2.60.110.10">
    <property type="entry name" value="Thaumatin"/>
    <property type="match status" value="1"/>
</dbReference>
<dbReference type="EMBL" id="NMUH01000492">
    <property type="protein sequence ID" value="MQL80149.1"/>
    <property type="molecule type" value="Genomic_DNA"/>
</dbReference>
<accession>A0A843UJL1</accession>
<reference evidence="5" key="1">
    <citation type="submission" date="2017-07" db="EMBL/GenBank/DDBJ databases">
        <title>Taro Niue Genome Assembly and Annotation.</title>
        <authorList>
            <person name="Atibalentja N."/>
            <person name="Keating K."/>
            <person name="Fields C.J."/>
        </authorList>
    </citation>
    <scope>NUCLEOTIDE SEQUENCE</scope>
    <source>
        <strain evidence="5">Niue_2</strain>
        <tissue evidence="5">Leaf</tissue>
    </source>
</reference>
<protein>
    <recommendedName>
        <fullName evidence="7">Thaumatin-like protein</fullName>
    </recommendedName>
</protein>
<dbReference type="InterPro" id="IPR037176">
    <property type="entry name" value="Osmotin/thaumatin-like_sf"/>
</dbReference>
<name>A0A843UJL1_COLES</name>
<comment type="similarity">
    <text evidence="1">Belongs to the thaumatin family.</text>
</comment>
<evidence type="ECO:0000256" key="2">
    <source>
        <dbReference type="ARBA" id="ARBA00023157"/>
    </source>
</evidence>
<dbReference type="SMART" id="SM00205">
    <property type="entry name" value="THN"/>
    <property type="match status" value="1"/>
</dbReference>
<comment type="caution">
    <text evidence="5">The sequence shown here is derived from an EMBL/GenBank/DDBJ whole genome shotgun (WGS) entry which is preliminary data.</text>
</comment>
<keyword evidence="2 3" id="KW-1015">Disulfide bond</keyword>
<evidence type="ECO:0008006" key="7">
    <source>
        <dbReference type="Google" id="ProtNLM"/>
    </source>
</evidence>
<evidence type="ECO:0000256" key="4">
    <source>
        <dbReference type="SAM" id="SignalP"/>
    </source>
</evidence>
<feature type="disulfide bond" evidence="3">
    <location>
        <begin position="205"/>
        <end position="215"/>
    </location>
</feature>
<feature type="disulfide bond" evidence="3">
    <location>
        <begin position="174"/>
        <end position="191"/>
    </location>
</feature>
<dbReference type="PROSITE" id="PS51367">
    <property type="entry name" value="THAUMATIN_2"/>
    <property type="match status" value="1"/>
</dbReference>
<proteinExistence type="inferred from homology"/>
<dbReference type="AlphaFoldDB" id="A0A843UJL1"/>
<feature type="disulfide bond" evidence="3">
    <location>
        <begin position="166"/>
        <end position="228"/>
    </location>
</feature>
<dbReference type="OrthoDB" id="430315at2759"/>
<feature type="disulfide bond" evidence="3">
    <location>
        <begin position="195"/>
        <end position="204"/>
    </location>
</feature>
<dbReference type="Pfam" id="PF00314">
    <property type="entry name" value="Thaumatin"/>
    <property type="match status" value="1"/>
</dbReference>
<feature type="chain" id="PRO_5032270787" description="Thaumatin-like protein" evidence="4">
    <location>
        <begin position="27"/>
        <end position="262"/>
    </location>
</feature>
<gene>
    <name evidence="5" type="ORF">Taro_012612</name>
</gene>
<feature type="disulfide bond" evidence="3">
    <location>
        <begin position="41"/>
        <end position="255"/>
    </location>
</feature>
<dbReference type="Proteomes" id="UP000652761">
    <property type="component" value="Unassembled WGS sequence"/>
</dbReference>
<evidence type="ECO:0000313" key="5">
    <source>
        <dbReference type="EMBL" id="MQL80149.1"/>
    </source>
</evidence>
<evidence type="ECO:0000313" key="6">
    <source>
        <dbReference type="Proteomes" id="UP000652761"/>
    </source>
</evidence>
<evidence type="ECO:0000256" key="3">
    <source>
        <dbReference type="PIRSR" id="PIRSR002703-1"/>
    </source>
</evidence>
<keyword evidence="6" id="KW-1185">Reference proteome</keyword>
<keyword evidence="4" id="KW-0732">Signal</keyword>
<feature type="disulfide bond" evidence="3">
    <location>
        <begin position="106"/>
        <end position="112"/>
    </location>
</feature>
<feature type="signal peptide" evidence="4">
    <location>
        <begin position="1"/>
        <end position="26"/>
    </location>
</feature>
<dbReference type="InterPro" id="IPR001938">
    <property type="entry name" value="Thaumatin"/>
</dbReference>
<dbReference type="PRINTS" id="PR00347">
    <property type="entry name" value="THAUMATIN"/>
</dbReference>
<dbReference type="PIRSF" id="PIRSF002703">
    <property type="entry name" value="Thaumatin"/>
    <property type="match status" value="1"/>
</dbReference>
<organism evidence="5 6">
    <name type="scientific">Colocasia esculenta</name>
    <name type="common">Wild taro</name>
    <name type="synonym">Arum esculentum</name>
    <dbReference type="NCBI Taxonomy" id="4460"/>
    <lineage>
        <taxon>Eukaryota</taxon>
        <taxon>Viridiplantae</taxon>
        <taxon>Streptophyta</taxon>
        <taxon>Embryophyta</taxon>
        <taxon>Tracheophyta</taxon>
        <taxon>Spermatophyta</taxon>
        <taxon>Magnoliopsida</taxon>
        <taxon>Liliopsida</taxon>
        <taxon>Araceae</taxon>
        <taxon>Aroideae</taxon>
        <taxon>Colocasieae</taxon>
        <taxon>Colocasia</taxon>
    </lineage>
</organism>
<dbReference type="FunFam" id="2.60.110.10:FF:000002">
    <property type="entry name" value="Thaumatin-like protein 1a"/>
    <property type="match status" value="1"/>
</dbReference>
<feature type="disulfide bond" evidence="3">
    <location>
        <begin position="89"/>
        <end position="101"/>
    </location>
</feature>